<proteinExistence type="predicted"/>
<gene>
    <name evidence="2" type="ORF">G5C51_25105</name>
</gene>
<feature type="coiled-coil region" evidence="1">
    <location>
        <begin position="211"/>
        <end position="238"/>
    </location>
</feature>
<keyword evidence="1" id="KW-0175">Coiled coil</keyword>
<reference evidence="2 3" key="1">
    <citation type="submission" date="2020-02" db="EMBL/GenBank/DDBJ databases">
        <title>Whole-genome analyses of novel actinobacteria.</title>
        <authorList>
            <person name="Sahin N."/>
        </authorList>
    </citation>
    <scope>NUCLEOTIDE SEQUENCE [LARGE SCALE GENOMIC DNA]</scope>
    <source>
        <strain evidence="2 3">A7024</strain>
    </source>
</reference>
<organism evidence="2 3">
    <name type="scientific">Streptomyces coryli</name>
    <dbReference type="NCBI Taxonomy" id="1128680"/>
    <lineage>
        <taxon>Bacteria</taxon>
        <taxon>Bacillati</taxon>
        <taxon>Actinomycetota</taxon>
        <taxon>Actinomycetes</taxon>
        <taxon>Kitasatosporales</taxon>
        <taxon>Streptomycetaceae</taxon>
        <taxon>Streptomyces</taxon>
    </lineage>
</organism>
<protein>
    <submittedName>
        <fullName evidence="2">Uncharacterized protein</fullName>
    </submittedName>
</protein>
<keyword evidence="3" id="KW-1185">Reference proteome</keyword>
<comment type="caution">
    <text evidence="2">The sequence shown here is derived from an EMBL/GenBank/DDBJ whole genome shotgun (WGS) entry which is preliminary data.</text>
</comment>
<evidence type="ECO:0000256" key="1">
    <source>
        <dbReference type="SAM" id="Coils"/>
    </source>
</evidence>
<sequence>MPPETALLESRALRESVARRTEVLDKVKALELLPDGLHVTTRMVADYFEVDVEAIHSVVRRHDEELRINGMKLLRGSDLRRFEVVNLTTSAERYPQGRARLRLFPRRAVLNVAMLLRDSTIARRVRTYLLDAEERARGTAGGFDADADLDDVGAAARDLSRVLRRISDRQDRAEDRMERGFAATTRMLNAIGETLSDHGRQLRDLAQGEDIKDLKSDVRRLDGRVDKLTQQVARIERRRRR</sequence>
<dbReference type="EMBL" id="JAAKZV010000128">
    <property type="protein sequence ID" value="NGN67174.1"/>
    <property type="molecule type" value="Genomic_DNA"/>
</dbReference>
<evidence type="ECO:0000313" key="2">
    <source>
        <dbReference type="EMBL" id="NGN67174.1"/>
    </source>
</evidence>
<dbReference type="AlphaFoldDB" id="A0A6G4U4S5"/>
<accession>A0A6G4U4S5</accession>
<evidence type="ECO:0000313" key="3">
    <source>
        <dbReference type="Proteomes" id="UP000481583"/>
    </source>
</evidence>
<dbReference type="Proteomes" id="UP000481583">
    <property type="component" value="Unassembled WGS sequence"/>
</dbReference>
<name>A0A6G4U4S5_9ACTN</name>